<feature type="binding site" evidence="5">
    <location>
        <position position="2505"/>
    </location>
    <ligand>
        <name>Cu cation</name>
        <dbReference type="ChEBI" id="CHEBI:23378"/>
    </ligand>
</feature>
<dbReference type="Pfam" id="PF22928">
    <property type="entry name" value="INTS1_R4"/>
    <property type="match status" value="1"/>
</dbReference>
<dbReference type="GO" id="GO:0016272">
    <property type="term" value="C:prefoldin complex"/>
    <property type="evidence" value="ECO:0007669"/>
    <property type="project" value="InterPro"/>
</dbReference>
<dbReference type="PANTHER" id="PTHR21224">
    <property type="entry name" value="INTEGRATOR COMPLEX SUBUNIT 1"/>
    <property type="match status" value="1"/>
</dbReference>
<evidence type="ECO:0000256" key="7">
    <source>
        <dbReference type="SAM" id="Coils"/>
    </source>
</evidence>
<evidence type="ECO:0000256" key="6">
    <source>
        <dbReference type="PIRSR" id="PIRSR603782-2"/>
    </source>
</evidence>
<dbReference type="InterPro" id="IPR036249">
    <property type="entry name" value="Thioredoxin-like_sf"/>
</dbReference>
<keyword evidence="11" id="KW-1185">Reference proteome</keyword>
<comment type="caution">
    <text evidence="10">The sequence shown here is derived from an EMBL/GenBank/DDBJ whole genome shotgun (WGS) entry which is preliminary data.</text>
</comment>
<comment type="subunit">
    <text evidence="3">Heterohexamer of two PFD-alpha type and four PFD-beta type subunits.</text>
</comment>
<feature type="region of interest" description="Disordered" evidence="8">
    <location>
        <begin position="41"/>
        <end position="86"/>
    </location>
</feature>
<feature type="coiled-coil region" evidence="7">
    <location>
        <begin position="2256"/>
        <end position="2304"/>
    </location>
</feature>
<dbReference type="InterPro" id="IPR022145">
    <property type="entry name" value="INTS1_RPB2-bd"/>
</dbReference>
<feature type="compositionally biased region" description="Basic and acidic residues" evidence="8">
    <location>
        <begin position="45"/>
        <end position="54"/>
    </location>
</feature>
<dbReference type="GO" id="GO:0006457">
    <property type="term" value="P:protein folding"/>
    <property type="evidence" value="ECO:0007669"/>
    <property type="project" value="InterPro"/>
</dbReference>
<sequence>MYMVFYILDQRKIIMERGKTGIGRAAKNKIAQHPSDFFVLGAKSSRNDNSDSKSRPGVIHSKPSGSSTSSGNDRKKEAPSGSSFMYVPQKKPKLAHVGSHQRQPSSTAEAWEVLVIDTDPADFVPMALEANDNDEGDKVIGIICGAIKTLKNQRWKPDTLLYMGLLYLAKIRPSIFSNDCILHALSSLLRRDQNNQNSYKSKVSPLVPVLAANLLMKGFHDKKNWPEVFVKLYVEDALGERVWVDHEECKGFVDNILTGFNTRHPPRSVLQPEFPVLMQRDCPSPSVADDEDPATSTTSLSGDKEKIEFPVGPRYAHCVENIESIVLEAVKEQLNRRQVETITRNFLKLLSSACGFVEIRNIVVPRLEVWLHNPKLMRPAQELLIYICYNCTSHTQRDVEVISQLVKMRLKTKAVINLYLNGVKELIGLHPENLATILKHTIYNELSNARNPNNMPMLGIMFQTLPEQAAKLLAEIFKDLLMNREDYLRPLRALLREIVRVCRHDINLIAFIRTLMSQRPDIAQQLLTFEFKDRMFMSIVDLLCLCMLLAISPQVKEAGTLSQRADKKDVALLHQFQNLVAMIQDETVLWLEDSAQQMYAVGRNELLHAMHKILLLESPEHYYKLDNWPPESDRVFYIRLVSDVPLLQNTLLILLNIGLSKDNGITHSETLDLADQLIRRAAGNSTESFPMLQIDKMDIIKLIFELSIYQPPGTINIPAGYRPPTLAIANLYWKGWIMLLILAAHNPSTIGALGWREYSILRTLMEMCITNHFSYPPPTMALPEIIEQERAKELQVEAIEKQEILEYESHLAAASTRIQLSEQNSFLLSQLITMAPTGIARRPPPAVLEQIQSLNTSHRLGHLLCRSRKPDFLLDIIQRQQQSTSQSMPWLADLVQNSEGSLSQLPVQCLCEYLLSTSPQTVEKQPRQKQLLAHLQTLLTDPNQDQQHAFEVLEYFLRRLSSQQSGSRVQAITGLKMVLDSIPLEDESMDVDGENEKETWLLRKLPSIPHFLSVRSLVSTALRGACQVENSPDLVHTYISYLAVHTADDDLPDLTDLANEISQLVVERSTIIAAILPQPESDNLQAKQTLHSFMAIFCNYLEKARSPRGEGYQWSESQDQILVQWSNGEECTMHILVVHAMIILLTYDTSEDDPLFNSLLETWFPLTEPPKAFLVDTSEEALLIPDWLKLRMIRSNVPRLVDAALKDLEPQQLVLFIQSFGIPVSSMSKLLHTLDAGVQIDPSSVGEAVLDKTYMAQLVEVQHRRGATGGLVFVQVLQLIEPQLPDESVMSIGRLQQPLPVSATVQKQSVIQCSVKTDVPHLINRIFIESIPINQKMDAYRRLHKTLAKDLQRSCVKESGAVVLAIQHICSVLSSMQVKQFLASLVHMPQYSCTLMRVILLPLKKPLTSKHVIELARNMCLNLISLIGDVKAPVLSILRDFANVQLTKTPQRAELSMLMQSRGESPGSILEGTDPVNLERVGRRLLDLCLKQQKNDVLVEAMARLLVSDSNEGALKPRTGLLIDWLASVEPELIGTCPNLQMKLLFGKTKVHINIDKNVVSSHSCRPYLLTLLTHRASWTTLYKCVGHLLDKCDDGYDPTAVLDFLWALTCNPKLWQGRDKFTPKHYVPENILLLEERQLLNLVAYLVSEAVIICKMQNRNAALARMDIRLDLLLHCISTEDGLISNVVNYLAGRMMDNANVDSADMAHQFLLHMYMKIPKVICYLNTFEASKFVNGSRITDWTGSVLDCMSHSLLTALAATPRQKSWNSKSQEFELCARKMAAVHPILVLRQLPMLASSLMGRCYLDFGQFRSGHHLNLFLQVMGLLELLQPHLFNEQHETALENTLENYFQCFQYYGHIKDLVSLLNRFVSLLQSYISHDPQRALKYLQKHAHVLHELQVNYSNVPALRTLVSGIPIPREGEDVDDILITIEHVSSRKPSVLEPITDNIAELLVSPQGNIRTLAHNLLARALKHRPASKANILSAFQRCLDSHRADVLMSALEKLPDIVLCMQEHALPLMQRVFKLGVNSSVNTIPYITKTIALLNTQQGSRNCWGSRLLIPVLLQRRTRSKIFGIEMGQNIEPNAFSFSKSSRLNIFFTGSYLVCRAAAIILFVFTCSSCAPRYPNTMSMCSSWPPGSVIHSPCFTRFSMALLAHFARNVLLFLSSTAYIIGTRSAGSQVLDEELKQAFSKLHEKMVDTKQKLKLADIQIEKLRRTKQRAELTTKEITSLPGDTRMYESVGRMFLLDNMSNIKDGLEIRIKMSDEKIKTLENNKTYLQRSLKESENEIREMIQQKQSKETSGITMSLQRYINASSALRQQSSLPKQSTKIKKKSPITWKSLTVSGIIGTAFVLYLHHLREEKDKTLARERRRQLGKAKIGGKFELVNTEGKIVKSDDFLGQWVLIYFGFTHCPDVCPDEIEKMVNVVNTLEKEHNLKIQPIFISVDPDRDTPTVVGKYLKEFSDKIIGLTGSIEQVGQACKVYRVYYSNGPKDQDDDYIVDHTIIIYLVDPEGLFVDYYGQTHDVEKIVTSIIVNKLKYDQLKNDTSSWLPSLPLKGVL</sequence>
<feature type="binding site" evidence="5">
    <location>
        <position position="2419"/>
    </location>
    <ligand>
        <name>Cu cation</name>
        <dbReference type="ChEBI" id="CHEBI:23378"/>
    </ligand>
</feature>
<evidence type="ECO:0000256" key="5">
    <source>
        <dbReference type="PIRSR" id="PIRSR603782-1"/>
    </source>
</evidence>
<dbReference type="PROSITE" id="PS51352">
    <property type="entry name" value="THIOREDOXIN_2"/>
    <property type="match status" value="1"/>
</dbReference>
<evidence type="ECO:0000256" key="2">
    <source>
        <dbReference type="ARBA" id="ARBA00010996"/>
    </source>
</evidence>
<dbReference type="GO" id="GO:0032039">
    <property type="term" value="C:integrator complex"/>
    <property type="evidence" value="ECO:0007669"/>
    <property type="project" value="InterPro"/>
</dbReference>
<feature type="coiled-coil region" evidence="7">
    <location>
        <begin position="2199"/>
        <end position="2226"/>
    </location>
</feature>
<gene>
    <name evidence="10" type="ORF">DBV15_02910</name>
</gene>
<dbReference type="SUPFAM" id="SSF46579">
    <property type="entry name" value="Prefoldin"/>
    <property type="match status" value="1"/>
</dbReference>
<proteinExistence type="inferred from homology"/>
<evidence type="ECO:0000259" key="9">
    <source>
        <dbReference type="PROSITE" id="PS51352"/>
    </source>
</evidence>
<dbReference type="FunFam" id="3.40.30.10:FF:000013">
    <property type="entry name" value="Blast:Protein SCO1 homolog, mitochondrial"/>
    <property type="match status" value="1"/>
</dbReference>
<keyword evidence="6" id="KW-1015">Disulfide bond</keyword>
<dbReference type="PANTHER" id="PTHR21224:SF1">
    <property type="entry name" value="INTEGRATOR COMPLEX SUBUNIT 1"/>
    <property type="match status" value="1"/>
</dbReference>
<feature type="compositionally biased region" description="Low complexity" evidence="8">
    <location>
        <begin position="61"/>
        <end position="70"/>
    </location>
</feature>
<dbReference type="GO" id="GO:0051082">
    <property type="term" value="F:unfolded protein binding"/>
    <property type="evidence" value="ECO:0007669"/>
    <property type="project" value="InterPro"/>
</dbReference>
<dbReference type="InterPro" id="IPR013766">
    <property type="entry name" value="Thioredoxin_domain"/>
</dbReference>
<dbReference type="Pfam" id="PF22929">
    <property type="entry name" value="INTS1_INTS2-bd"/>
    <property type="match status" value="1"/>
</dbReference>
<comment type="similarity">
    <text evidence="2">Belongs to the SCO1/2 family.</text>
</comment>
<dbReference type="CDD" id="cd02968">
    <property type="entry name" value="SCO"/>
    <property type="match status" value="1"/>
</dbReference>
<dbReference type="EMBL" id="QBLH01003621">
    <property type="protein sequence ID" value="TGZ37066.1"/>
    <property type="molecule type" value="Genomic_DNA"/>
</dbReference>
<accession>A0A4S2JNK2</accession>
<dbReference type="STRING" id="300112.A0A4S2JNK2"/>
<dbReference type="Gene3D" id="1.10.287.370">
    <property type="match status" value="1"/>
</dbReference>
<feature type="domain" description="Thioredoxin" evidence="9">
    <location>
        <begin position="2377"/>
        <end position="2541"/>
    </location>
</feature>
<dbReference type="GO" id="GO:0008535">
    <property type="term" value="P:respiratory chain complex IV assembly"/>
    <property type="evidence" value="ECO:0007669"/>
    <property type="project" value="UniProtKB-ARBA"/>
</dbReference>
<dbReference type="SUPFAM" id="SSF52833">
    <property type="entry name" value="Thioredoxin-like"/>
    <property type="match status" value="1"/>
</dbReference>
<organism evidence="10 11">
    <name type="scientific">Temnothorax longispinosus</name>
    <dbReference type="NCBI Taxonomy" id="300112"/>
    <lineage>
        <taxon>Eukaryota</taxon>
        <taxon>Metazoa</taxon>
        <taxon>Ecdysozoa</taxon>
        <taxon>Arthropoda</taxon>
        <taxon>Hexapoda</taxon>
        <taxon>Insecta</taxon>
        <taxon>Pterygota</taxon>
        <taxon>Neoptera</taxon>
        <taxon>Endopterygota</taxon>
        <taxon>Hymenoptera</taxon>
        <taxon>Apocrita</taxon>
        <taxon>Aculeata</taxon>
        <taxon>Formicoidea</taxon>
        <taxon>Formicidae</taxon>
        <taxon>Myrmicinae</taxon>
        <taxon>Temnothorax</taxon>
    </lineage>
</organism>
<dbReference type="InterPro" id="IPR053965">
    <property type="entry name" value="INTS1_R4"/>
</dbReference>
<dbReference type="Pfam" id="PF02630">
    <property type="entry name" value="SCO1-SenC"/>
    <property type="match status" value="1"/>
</dbReference>
<dbReference type="Proteomes" id="UP000310200">
    <property type="component" value="Unassembled WGS sequence"/>
</dbReference>
<keyword evidence="7" id="KW-0175">Coiled coil</keyword>
<dbReference type="InterPro" id="IPR053964">
    <property type="entry name" value="INT1_R3"/>
</dbReference>
<dbReference type="GO" id="GO:0046872">
    <property type="term" value="F:metal ion binding"/>
    <property type="evidence" value="ECO:0007669"/>
    <property type="project" value="UniProtKB-KW"/>
</dbReference>
<feature type="region of interest" description="Disordered" evidence="8">
    <location>
        <begin position="281"/>
        <end position="304"/>
    </location>
</feature>
<dbReference type="CDD" id="cd23164">
    <property type="entry name" value="Prefoldin_1"/>
    <property type="match status" value="1"/>
</dbReference>
<feature type="binding site" evidence="5">
    <location>
        <position position="2415"/>
    </location>
    <ligand>
        <name>Cu cation</name>
        <dbReference type="ChEBI" id="CHEBI:23378"/>
    </ligand>
</feature>
<dbReference type="GO" id="GO:0034474">
    <property type="term" value="P:U2 snRNA 3'-end processing"/>
    <property type="evidence" value="ECO:0007669"/>
    <property type="project" value="InterPro"/>
</dbReference>
<dbReference type="InterPro" id="IPR003782">
    <property type="entry name" value="SCO1/SenC"/>
</dbReference>
<keyword evidence="4 5" id="KW-0186">Copper</keyword>
<evidence type="ECO:0000256" key="1">
    <source>
        <dbReference type="ARBA" id="ARBA00008045"/>
    </source>
</evidence>
<keyword evidence="5" id="KW-0479">Metal-binding</keyword>
<evidence type="ECO:0000313" key="10">
    <source>
        <dbReference type="EMBL" id="TGZ37066.1"/>
    </source>
</evidence>
<dbReference type="InterPro" id="IPR002777">
    <property type="entry name" value="PFD_beta-like"/>
</dbReference>
<reference evidence="10 11" key="1">
    <citation type="journal article" date="2019" name="Philos. Trans. R. Soc. Lond., B, Biol. Sci.">
        <title>Ant behaviour and brain gene expression of defending hosts depend on the ecological success of the intruding social parasite.</title>
        <authorList>
            <person name="Kaur R."/>
            <person name="Stoldt M."/>
            <person name="Jongepier E."/>
            <person name="Feldmeyer B."/>
            <person name="Menzel F."/>
            <person name="Bornberg-Bauer E."/>
            <person name="Foitzik S."/>
        </authorList>
    </citation>
    <scope>NUCLEOTIDE SEQUENCE [LARGE SCALE GENOMIC DNA]</scope>
    <source>
        <tissue evidence="10">Whole body</tissue>
    </source>
</reference>
<dbReference type="InterPro" id="IPR009053">
    <property type="entry name" value="Prefoldin"/>
</dbReference>
<name>A0A4S2JNK2_9HYME</name>
<dbReference type="InterPro" id="IPR038902">
    <property type="entry name" value="INTS1"/>
</dbReference>
<dbReference type="Gene3D" id="3.40.30.10">
    <property type="entry name" value="Glutaredoxin"/>
    <property type="match status" value="1"/>
</dbReference>
<evidence type="ECO:0000256" key="8">
    <source>
        <dbReference type="SAM" id="MobiDB-lite"/>
    </source>
</evidence>
<dbReference type="Pfam" id="PF22927">
    <property type="entry name" value="INT1_R3"/>
    <property type="match status" value="1"/>
</dbReference>
<dbReference type="InterPro" id="IPR053966">
    <property type="entry name" value="INTS1_INTS2-bd"/>
</dbReference>
<evidence type="ECO:0000256" key="4">
    <source>
        <dbReference type="ARBA" id="ARBA00023008"/>
    </source>
</evidence>
<dbReference type="Pfam" id="PF12432">
    <property type="entry name" value="INTS1_RP2B-bd"/>
    <property type="match status" value="1"/>
</dbReference>
<evidence type="ECO:0000256" key="3">
    <source>
        <dbReference type="ARBA" id="ARBA00011695"/>
    </source>
</evidence>
<dbReference type="Pfam" id="PF01920">
    <property type="entry name" value="Prefoldin_2"/>
    <property type="match status" value="1"/>
</dbReference>
<feature type="disulfide bond" description="Redox-active" evidence="6">
    <location>
        <begin position="2415"/>
        <end position="2419"/>
    </location>
</feature>
<protein>
    <submittedName>
        <fullName evidence="10">Integrator complex subunit 1</fullName>
    </submittedName>
</protein>
<evidence type="ECO:0000313" key="11">
    <source>
        <dbReference type="Proteomes" id="UP000310200"/>
    </source>
</evidence>
<comment type="similarity">
    <text evidence="1">Belongs to the prefoldin subunit beta family.</text>
</comment>